<keyword evidence="4" id="KW-1185">Reference proteome</keyword>
<reference evidence="2" key="2">
    <citation type="submission" date="2015-07" db="EMBL/GenBank/DDBJ databases">
        <title>MeaNS - Measles Nucleotide Surveillance Program.</title>
        <authorList>
            <person name="Tran T."/>
            <person name="Druce J."/>
        </authorList>
    </citation>
    <scope>NUCLEOTIDE SEQUENCE</scope>
    <source>
        <strain evidence="2">DSM 9887</strain>
    </source>
</reference>
<reference evidence="3" key="1">
    <citation type="submission" date="2015-07" db="EMBL/GenBank/DDBJ databases">
        <title>Genome sequencing project for genomic taxonomy and phylogenomics of Bacillus-like bacteria.</title>
        <authorList>
            <person name="Liu B."/>
            <person name="Wang J."/>
            <person name="Zhu Y."/>
            <person name="Liu G."/>
            <person name="Chen Q."/>
            <person name="Chen Z."/>
            <person name="Lan J."/>
            <person name="Che J."/>
            <person name="Ge C."/>
            <person name="Shi H."/>
            <person name="Pan Z."/>
            <person name="Liu X."/>
        </authorList>
    </citation>
    <scope>NUCLEOTIDE SEQUENCE [LARGE SCALE GENOMIC DNA]</scope>
    <source>
        <strain evidence="3">DSM 9887</strain>
    </source>
</reference>
<evidence type="ECO:0000313" key="2">
    <source>
        <dbReference type="EMBL" id="KNB72964.1"/>
    </source>
</evidence>
<evidence type="ECO:0000313" key="4">
    <source>
        <dbReference type="Proteomes" id="UP000319578"/>
    </source>
</evidence>
<protein>
    <submittedName>
        <fullName evidence="2">Uncharacterized protein</fullName>
    </submittedName>
</protein>
<dbReference type="Proteomes" id="UP000319578">
    <property type="component" value="Unassembled WGS sequence"/>
</dbReference>
<dbReference type="RefSeq" id="WP_049739016.1">
    <property type="nucleotide sequence ID" value="NZ_BJON01000031.1"/>
</dbReference>
<proteinExistence type="predicted"/>
<comment type="caution">
    <text evidence="2">The sequence shown here is derived from an EMBL/GenBank/DDBJ whole genome shotgun (WGS) entry which is preliminary data.</text>
</comment>
<dbReference type="AlphaFoldDB" id="A0A0K9YW55"/>
<dbReference type="EMBL" id="BJON01000031">
    <property type="protein sequence ID" value="GED72581.1"/>
    <property type="molecule type" value="Genomic_DNA"/>
</dbReference>
<organism evidence="2 3">
    <name type="scientific">Brevibacillus reuszeri</name>
    <dbReference type="NCBI Taxonomy" id="54915"/>
    <lineage>
        <taxon>Bacteria</taxon>
        <taxon>Bacillati</taxon>
        <taxon>Bacillota</taxon>
        <taxon>Bacilli</taxon>
        <taxon>Bacillales</taxon>
        <taxon>Paenibacillaceae</taxon>
        <taxon>Brevibacillus</taxon>
    </lineage>
</organism>
<dbReference type="STRING" id="54915.ADS79_14175"/>
<name>A0A0K9YW55_9BACL</name>
<dbReference type="EMBL" id="LGIQ01000007">
    <property type="protein sequence ID" value="KNB72964.1"/>
    <property type="molecule type" value="Genomic_DNA"/>
</dbReference>
<evidence type="ECO:0000313" key="3">
    <source>
        <dbReference type="Proteomes" id="UP000036834"/>
    </source>
</evidence>
<sequence length="277" mass="31771">MKFPIILSKQSDTNGKVVYEYTNFDKMPNGYIIISKDLETVSDNNIPNMENSIDFGQEVADQLLPLALSKELPTFFTLLVDQPFSSAFICITNIGENFQIFEYALETPKMGRIELSLNENHLVESIIHLEMYDQGVAKKVADFLLTNSTHPLEDMISINITFEELQERRFKEIPHQDLSLADIPTPYDNWINIADFATTFFPEGDIHKFIDNRNRLRDAFRKEIDLSSFSFDDLRTFLSVEERGSNHRGDSPSGETMVLVYQVVNAIRDKVAFGHKV</sequence>
<evidence type="ECO:0000313" key="1">
    <source>
        <dbReference type="EMBL" id="GED72581.1"/>
    </source>
</evidence>
<gene>
    <name evidence="2" type="ORF">ADS79_14175</name>
    <name evidence="1" type="ORF">BRE01_62830</name>
</gene>
<dbReference type="Proteomes" id="UP000036834">
    <property type="component" value="Unassembled WGS sequence"/>
</dbReference>
<dbReference type="PATRIC" id="fig|54915.3.peg.1860"/>
<reference evidence="1 4" key="3">
    <citation type="submission" date="2019-06" db="EMBL/GenBank/DDBJ databases">
        <title>Whole genome shotgun sequence of Brevibacillus reuszeri NBRC 15719.</title>
        <authorList>
            <person name="Hosoyama A."/>
            <person name="Uohara A."/>
            <person name="Ohji S."/>
            <person name="Ichikawa N."/>
        </authorList>
    </citation>
    <scope>NUCLEOTIDE SEQUENCE [LARGE SCALE GENOMIC DNA]</scope>
    <source>
        <strain evidence="1 4">NBRC 15719</strain>
    </source>
</reference>
<accession>A0A0K9YW55</accession>